<dbReference type="PROSITE" id="PS50106">
    <property type="entry name" value="PDZ"/>
    <property type="match status" value="1"/>
</dbReference>
<dbReference type="Pfam" id="PF13365">
    <property type="entry name" value="Trypsin_2"/>
    <property type="match status" value="1"/>
</dbReference>
<protein>
    <recommendedName>
        <fullName evidence="4">PDZ domain-containing protein</fullName>
    </recommendedName>
</protein>
<name>A0A2H0N7U6_9BACT</name>
<reference evidence="5 6" key="1">
    <citation type="submission" date="2017-09" db="EMBL/GenBank/DDBJ databases">
        <title>Depth-based differentiation of microbial function through sediment-hosted aquifers and enrichment of novel symbionts in the deep terrestrial subsurface.</title>
        <authorList>
            <person name="Probst A.J."/>
            <person name="Ladd B."/>
            <person name="Jarett J.K."/>
            <person name="Geller-Mcgrath D.E."/>
            <person name="Sieber C.M."/>
            <person name="Emerson J.B."/>
            <person name="Anantharaman K."/>
            <person name="Thomas B.C."/>
            <person name="Malmstrom R."/>
            <person name="Stieglmeier M."/>
            <person name="Klingl A."/>
            <person name="Woyke T."/>
            <person name="Ryan C.M."/>
            <person name="Banfield J.F."/>
        </authorList>
    </citation>
    <scope>NUCLEOTIDE SEQUENCE [LARGE SCALE GENOMIC DNA]</scope>
    <source>
        <strain evidence="5">CG11_big_fil_rev_8_21_14_0_20_35_14</strain>
    </source>
</reference>
<dbReference type="InterPro" id="IPR036034">
    <property type="entry name" value="PDZ_sf"/>
</dbReference>
<evidence type="ECO:0000256" key="2">
    <source>
        <dbReference type="ARBA" id="ARBA00022670"/>
    </source>
</evidence>
<dbReference type="SMART" id="SM00228">
    <property type="entry name" value="PDZ"/>
    <property type="match status" value="1"/>
</dbReference>
<comment type="caution">
    <text evidence="5">The sequence shown here is derived from an EMBL/GenBank/DDBJ whole genome shotgun (WGS) entry which is preliminary data.</text>
</comment>
<accession>A0A2H0N7U6</accession>
<dbReference type="InterPro" id="IPR001478">
    <property type="entry name" value="PDZ"/>
</dbReference>
<dbReference type="EMBL" id="PCWO01000024">
    <property type="protein sequence ID" value="PIR04970.1"/>
    <property type="molecule type" value="Genomic_DNA"/>
</dbReference>
<keyword evidence="3" id="KW-0378">Hydrolase</keyword>
<evidence type="ECO:0000259" key="4">
    <source>
        <dbReference type="PROSITE" id="PS50106"/>
    </source>
</evidence>
<proteinExistence type="inferred from homology"/>
<dbReference type="Gene3D" id="2.40.10.10">
    <property type="entry name" value="Trypsin-like serine proteases"/>
    <property type="match status" value="2"/>
</dbReference>
<sequence>MDYENAVIKAVEKASEAVVSIIVTKDLPVIERCKQDPFYNLPPEIRRYFDFEGGFTVPCQTGTKEQEIGGGSGFIVSADGLVVTNKHVVEDEEAHYTVLTNDGKKYEAVVLARDLAIDLAVIKITASKLPTLLLGDSDSIKLGQTAIAIGNALSEFQNTVSVGVISGKSRTITARNLRGVVETIDGVLQTDAAINPGNSGGPLLNLKGEVIGINTAVASEAQNIGFAIPINRVKKSIDSVKVSGKISTPYLGVRYIPVDEKIAKEEGLAVDYGALISKGNANLAISPGSPAEKYGLKEGDVILEIGGEKVTNKNSLALIIQKHNVGEAVDIKILRGETEFVIRATLEEREG</sequence>
<evidence type="ECO:0000256" key="1">
    <source>
        <dbReference type="ARBA" id="ARBA00010541"/>
    </source>
</evidence>
<dbReference type="SUPFAM" id="SSF50494">
    <property type="entry name" value="Trypsin-like serine proteases"/>
    <property type="match status" value="1"/>
</dbReference>
<comment type="similarity">
    <text evidence="1">Belongs to the peptidase S1C family.</text>
</comment>
<dbReference type="Proteomes" id="UP000229893">
    <property type="component" value="Unassembled WGS sequence"/>
</dbReference>
<dbReference type="InterPro" id="IPR001940">
    <property type="entry name" value="Peptidase_S1C"/>
</dbReference>
<dbReference type="PRINTS" id="PR00834">
    <property type="entry name" value="PROTEASES2C"/>
</dbReference>
<dbReference type="InterPro" id="IPR009003">
    <property type="entry name" value="Peptidase_S1_PA"/>
</dbReference>
<dbReference type="GO" id="GO:0006508">
    <property type="term" value="P:proteolysis"/>
    <property type="evidence" value="ECO:0007669"/>
    <property type="project" value="UniProtKB-KW"/>
</dbReference>
<dbReference type="AlphaFoldDB" id="A0A2H0N7U6"/>
<evidence type="ECO:0000256" key="3">
    <source>
        <dbReference type="ARBA" id="ARBA00022801"/>
    </source>
</evidence>
<organism evidence="5 6">
    <name type="scientific">Candidatus Liptonbacteria bacterium CG11_big_fil_rev_8_21_14_0_20_35_14</name>
    <dbReference type="NCBI Taxonomy" id="1974634"/>
    <lineage>
        <taxon>Bacteria</taxon>
        <taxon>Candidatus Liptoniibacteriota</taxon>
    </lineage>
</organism>
<dbReference type="PANTHER" id="PTHR22939:SF129">
    <property type="entry name" value="SERINE PROTEASE HTRA2, MITOCHONDRIAL"/>
    <property type="match status" value="1"/>
</dbReference>
<evidence type="ECO:0000313" key="5">
    <source>
        <dbReference type="EMBL" id="PIR04970.1"/>
    </source>
</evidence>
<dbReference type="InterPro" id="IPR041489">
    <property type="entry name" value="PDZ_6"/>
</dbReference>
<dbReference type="CDD" id="cd06779">
    <property type="entry name" value="cpPDZ_Deg_HtrA-like"/>
    <property type="match status" value="1"/>
</dbReference>
<keyword evidence="2" id="KW-0645">Protease</keyword>
<dbReference type="Gene3D" id="2.30.42.10">
    <property type="match status" value="1"/>
</dbReference>
<dbReference type="PANTHER" id="PTHR22939">
    <property type="entry name" value="SERINE PROTEASE FAMILY S1C HTRA-RELATED"/>
    <property type="match status" value="1"/>
</dbReference>
<gene>
    <name evidence="5" type="ORF">COV57_01585</name>
</gene>
<evidence type="ECO:0000313" key="6">
    <source>
        <dbReference type="Proteomes" id="UP000229893"/>
    </source>
</evidence>
<dbReference type="SUPFAM" id="SSF50156">
    <property type="entry name" value="PDZ domain-like"/>
    <property type="match status" value="1"/>
</dbReference>
<feature type="domain" description="PDZ" evidence="4">
    <location>
        <begin position="259"/>
        <end position="337"/>
    </location>
</feature>
<dbReference type="InterPro" id="IPR043504">
    <property type="entry name" value="Peptidase_S1_PA_chymotrypsin"/>
</dbReference>
<dbReference type="GO" id="GO:0004252">
    <property type="term" value="F:serine-type endopeptidase activity"/>
    <property type="evidence" value="ECO:0007669"/>
    <property type="project" value="InterPro"/>
</dbReference>
<dbReference type="Pfam" id="PF17820">
    <property type="entry name" value="PDZ_6"/>
    <property type="match status" value="1"/>
</dbReference>